<dbReference type="CDD" id="cd22679">
    <property type="entry name" value="FHA_SLMAP"/>
    <property type="match status" value="1"/>
</dbReference>
<feature type="coiled-coil region" evidence="1">
    <location>
        <begin position="257"/>
        <end position="284"/>
    </location>
</feature>
<dbReference type="InterPro" id="IPR008984">
    <property type="entry name" value="SMAD_FHA_dom_sf"/>
</dbReference>
<dbReference type="SUPFAM" id="SSF49879">
    <property type="entry name" value="SMAD/FHA domain"/>
    <property type="match status" value="1"/>
</dbReference>
<evidence type="ECO:0000313" key="4">
    <source>
        <dbReference type="Proteomes" id="UP000038040"/>
    </source>
</evidence>
<dbReference type="SMART" id="SM00240">
    <property type="entry name" value="FHA"/>
    <property type="match status" value="1"/>
</dbReference>
<dbReference type="InterPro" id="IPR000253">
    <property type="entry name" value="FHA_dom"/>
</dbReference>
<evidence type="ECO:0000313" key="3">
    <source>
        <dbReference type="EMBL" id="VDN51835.1"/>
    </source>
</evidence>
<evidence type="ECO:0000259" key="2">
    <source>
        <dbReference type="PROSITE" id="PS50006"/>
    </source>
</evidence>
<name>A0A0N4UIU3_DRAME</name>
<dbReference type="STRING" id="318479.A0A0N4UIU3"/>
<dbReference type="WBParaSite" id="DME_0000754101-mRNA-1">
    <property type="protein sequence ID" value="DME_0000754101-mRNA-1"/>
    <property type="gene ID" value="DME_0000754101"/>
</dbReference>
<evidence type="ECO:0000313" key="6">
    <source>
        <dbReference type="WBParaSite" id="DME_0000754101-mRNA-1"/>
    </source>
</evidence>
<evidence type="ECO:0000313" key="5">
    <source>
        <dbReference type="Proteomes" id="UP000274756"/>
    </source>
</evidence>
<dbReference type="EMBL" id="UYYG01000033">
    <property type="protein sequence ID" value="VDN51835.1"/>
    <property type="molecule type" value="Genomic_DNA"/>
</dbReference>
<dbReference type="PROSITE" id="PS50006">
    <property type="entry name" value="FHA_DOMAIN"/>
    <property type="match status" value="1"/>
</dbReference>
<proteinExistence type="predicted"/>
<dbReference type="OrthoDB" id="687730at2759"/>
<dbReference type="PANTHER" id="PTHR15715:SF37">
    <property type="entry name" value="LD47843P"/>
    <property type="match status" value="1"/>
</dbReference>
<protein>
    <submittedName>
        <fullName evidence="6">FHA domain-containing protein</fullName>
    </submittedName>
</protein>
<reference evidence="6" key="1">
    <citation type="submission" date="2017-02" db="UniProtKB">
        <authorList>
            <consortium name="WormBaseParasite"/>
        </authorList>
    </citation>
    <scope>IDENTIFICATION</scope>
</reference>
<dbReference type="Proteomes" id="UP000274756">
    <property type="component" value="Unassembled WGS sequence"/>
</dbReference>
<accession>A0A0N4UIU3</accession>
<dbReference type="PANTHER" id="PTHR15715">
    <property type="entry name" value="CENTROSOMAL PROTEIN OF 170 KDA"/>
    <property type="match status" value="1"/>
</dbReference>
<keyword evidence="5" id="KW-1185">Reference proteome</keyword>
<dbReference type="Proteomes" id="UP000038040">
    <property type="component" value="Unplaced"/>
</dbReference>
<sequence length="421" mass="47513">MTWSRYPLAVFSACSQSHGFDERQVNVPVCEENAIKIGRSVAHWKPGNDNAIFDCKVLSRNHAVLWYEEGCFYLKDTKSSNGTFVNNERLSKSAEESSPRQIFSGDILQFGVEIVENANKVTHGCIIAIVRLFDCNGDEVLAPETSTCMINRETDSQLPVVSAPLVNSYQLFQLQQYIREAVHREKIIEQKLSTLENILFTTEKATESSWQALISEDHLLSRIEMLEGQLSLYSKNLLSDKVKEQMNEMIEDKSKFELMAKESLRRAQEEKNEALQRLSDVEHCLVNTAVESNFYLRDSLSQTYIKLSEAKYSAACNNYNLQGLLNSSVGKSVGNGTAEKKKVAVEHIVVSSENGNVDNVHDDGNNTSLGLMQNMSSICRIMQEKEMVISGKKECFEDKKMQFPDYDIQVTNFLVPIGLIV</sequence>
<feature type="domain" description="FHA" evidence="2">
    <location>
        <begin position="35"/>
        <end position="90"/>
    </location>
</feature>
<dbReference type="InterPro" id="IPR051176">
    <property type="entry name" value="Cent_Immune-Sig_Mod"/>
</dbReference>
<keyword evidence="1" id="KW-0175">Coiled coil</keyword>
<dbReference type="AlphaFoldDB" id="A0A0N4UIU3"/>
<dbReference type="Gene3D" id="2.60.200.20">
    <property type="match status" value="1"/>
</dbReference>
<evidence type="ECO:0000256" key="1">
    <source>
        <dbReference type="SAM" id="Coils"/>
    </source>
</evidence>
<reference evidence="3 5" key="2">
    <citation type="submission" date="2018-11" db="EMBL/GenBank/DDBJ databases">
        <authorList>
            <consortium name="Pathogen Informatics"/>
        </authorList>
    </citation>
    <scope>NUCLEOTIDE SEQUENCE [LARGE SCALE GENOMIC DNA]</scope>
</reference>
<gene>
    <name evidence="3" type="ORF">DME_LOCUS1808</name>
</gene>
<organism evidence="4 6">
    <name type="scientific">Dracunculus medinensis</name>
    <name type="common">Guinea worm</name>
    <dbReference type="NCBI Taxonomy" id="318479"/>
    <lineage>
        <taxon>Eukaryota</taxon>
        <taxon>Metazoa</taxon>
        <taxon>Ecdysozoa</taxon>
        <taxon>Nematoda</taxon>
        <taxon>Chromadorea</taxon>
        <taxon>Rhabditida</taxon>
        <taxon>Spirurina</taxon>
        <taxon>Dracunculoidea</taxon>
        <taxon>Dracunculidae</taxon>
        <taxon>Dracunculus</taxon>
    </lineage>
</organism>
<dbReference type="CDD" id="cd21911">
    <property type="entry name" value="CC1_SLMAP"/>
    <property type="match status" value="1"/>
</dbReference>
<dbReference type="Pfam" id="PF00498">
    <property type="entry name" value="FHA"/>
    <property type="match status" value="1"/>
</dbReference>